<organism evidence="1">
    <name type="scientific">Tanacetum cinerariifolium</name>
    <name type="common">Dalmatian daisy</name>
    <name type="synonym">Chrysanthemum cinerariifolium</name>
    <dbReference type="NCBI Taxonomy" id="118510"/>
    <lineage>
        <taxon>Eukaryota</taxon>
        <taxon>Viridiplantae</taxon>
        <taxon>Streptophyta</taxon>
        <taxon>Embryophyta</taxon>
        <taxon>Tracheophyta</taxon>
        <taxon>Spermatophyta</taxon>
        <taxon>Magnoliopsida</taxon>
        <taxon>eudicotyledons</taxon>
        <taxon>Gunneridae</taxon>
        <taxon>Pentapetalae</taxon>
        <taxon>asterids</taxon>
        <taxon>campanulids</taxon>
        <taxon>Asterales</taxon>
        <taxon>Asteraceae</taxon>
        <taxon>Asteroideae</taxon>
        <taxon>Anthemideae</taxon>
        <taxon>Anthemidinae</taxon>
        <taxon>Tanacetum</taxon>
    </lineage>
</organism>
<feature type="non-terminal residue" evidence="1">
    <location>
        <position position="1"/>
    </location>
</feature>
<protein>
    <submittedName>
        <fullName evidence="1">Uncharacterized protein</fullName>
    </submittedName>
</protein>
<gene>
    <name evidence="1" type="ORF">Tci_855871</name>
</gene>
<feature type="non-terminal residue" evidence="1">
    <location>
        <position position="87"/>
    </location>
</feature>
<proteinExistence type="predicted"/>
<evidence type="ECO:0000313" key="1">
    <source>
        <dbReference type="EMBL" id="GFC83901.1"/>
    </source>
</evidence>
<reference evidence="1" key="1">
    <citation type="journal article" date="2019" name="Sci. Rep.">
        <title>Draft genome of Tanacetum cinerariifolium, the natural source of mosquito coil.</title>
        <authorList>
            <person name="Yamashiro T."/>
            <person name="Shiraishi A."/>
            <person name="Satake H."/>
            <person name="Nakayama K."/>
        </authorList>
    </citation>
    <scope>NUCLEOTIDE SEQUENCE</scope>
</reference>
<sequence length="87" mass="9511">VAAARNTVEQHRIEALHRGRQVALEHAVQLKRLARGQLEGAVAVAVAQLAHARPLRGRAHAARHSHPHHEGVERLQLLALALTIEVT</sequence>
<dbReference type="AlphaFoldDB" id="A0A699RMQ5"/>
<comment type="caution">
    <text evidence="1">The sequence shown here is derived from an EMBL/GenBank/DDBJ whole genome shotgun (WGS) entry which is preliminary data.</text>
</comment>
<accession>A0A699RMQ5</accession>
<name>A0A699RMQ5_TANCI</name>
<dbReference type="EMBL" id="BKCJ011091862">
    <property type="protein sequence ID" value="GFC83901.1"/>
    <property type="molecule type" value="Genomic_DNA"/>
</dbReference>